<evidence type="ECO:0000313" key="3">
    <source>
        <dbReference type="Proteomes" id="UP000239458"/>
    </source>
</evidence>
<evidence type="ECO:0000313" key="2">
    <source>
        <dbReference type="EMBL" id="PRC02946.1"/>
    </source>
</evidence>
<proteinExistence type="predicted"/>
<keyword evidence="1" id="KW-0472">Membrane</keyword>
<dbReference type="RefSeq" id="WP_105226436.1">
    <property type="nucleotide sequence ID" value="NZ_PCQE01000023.1"/>
</dbReference>
<keyword evidence="1" id="KW-0812">Transmembrane</keyword>
<dbReference type="PANTHER" id="PTHR36153:SF1">
    <property type="entry name" value="TYPE VI SECRETION SYSTEM COMPONENT TSSM1"/>
    <property type="match status" value="1"/>
</dbReference>
<dbReference type="EMBL" id="PCQE01000023">
    <property type="protein sequence ID" value="PRC02946.1"/>
    <property type="molecule type" value="Genomic_DNA"/>
</dbReference>
<comment type="caution">
    <text evidence="2">The sequence shown here is derived from an EMBL/GenBank/DDBJ whole genome shotgun (WGS) entry which is preliminary data.</text>
</comment>
<keyword evidence="1" id="KW-1133">Transmembrane helix</keyword>
<accession>A0A2S9DP09</accession>
<evidence type="ECO:0000256" key="1">
    <source>
        <dbReference type="SAM" id="Phobius"/>
    </source>
</evidence>
<protein>
    <submittedName>
        <fullName evidence="2">Uncharacterized protein</fullName>
    </submittedName>
</protein>
<dbReference type="InterPro" id="IPR053156">
    <property type="entry name" value="T6SS_TssM-like"/>
</dbReference>
<feature type="transmembrane region" description="Helical" evidence="1">
    <location>
        <begin position="48"/>
        <end position="68"/>
    </location>
</feature>
<feature type="transmembrane region" description="Helical" evidence="1">
    <location>
        <begin position="129"/>
        <end position="150"/>
    </location>
</feature>
<sequence length="393" mass="44052">MKKLFTSLTRLLAQTWLWSLLVVITLALLIWFAGPLLAVADHRFWESATSRLLTICGLLLAWGLFLVASDRRKAAGSVNNDQDPLPPSRRAVDKEQATLRRLFKSAVQTLQRSGFYSGHSARWRKELKYLRLGSLAIALFGLNACSWVAVAAKEGAVAATGRYGLDSFTFEGTLPAEFGMDIMPSYDPVDPESSVCQRQNLYGEWSPRYYGTSDNIPIQAQPQSFKHKVPLTYSVGLCRMQLTSVDLDINGRHGPQRWQQTYANGGFRIFKQLPADAPGFDKDGVRAVTAECSWLFQQSQAKSRFGELEKLLTCEATGTHLQYDQLAGKTVKLAIEVNPVEEPYYDNTWIKFPNGWKPCLPKEGGWIKCQEPPIFKTFQMNGQTCTVYPGCTE</sequence>
<reference evidence="2 3" key="1">
    <citation type="submission" date="2017-09" db="EMBL/GenBank/DDBJ databases">
        <title>Genomic, metabolic, and phenotypic characteristics of bacterial isolates from the natural microbiome of the model nematode Caenorhabditis elegans.</title>
        <authorList>
            <person name="Zimmermann J."/>
            <person name="Obeng N."/>
            <person name="Yang W."/>
            <person name="Obeng O."/>
            <person name="Kissoyan K."/>
            <person name="Pees B."/>
            <person name="Dirksen P."/>
            <person name="Hoppner M."/>
            <person name="Franke A."/>
            <person name="Rosenstiel P."/>
            <person name="Leippe M."/>
            <person name="Dierking K."/>
            <person name="Kaleta C."/>
            <person name="Schulenburg H."/>
        </authorList>
    </citation>
    <scope>NUCLEOTIDE SEQUENCE [LARGE SCALE GENOMIC DNA]</scope>
    <source>
        <strain evidence="2 3">MYb184</strain>
    </source>
</reference>
<organism evidence="2 3">
    <name type="scientific">Pseudomonas cedrina</name>
    <dbReference type="NCBI Taxonomy" id="651740"/>
    <lineage>
        <taxon>Bacteria</taxon>
        <taxon>Pseudomonadati</taxon>
        <taxon>Pseudomonadota</taxon>
        <taxon>Gammaproteobacteria</taxon>
        <taxon>Pseudomonadales</taxon>
        <taxon>Pseudomonadaceae</taxon>
        <taxon>Pseudomonas</taxon>
    </lineage>
</organism>
<dbReference type="PANTHER" id="PTHR36153">
    <property type="entry name" value="INNER MEMBRANE PROTEIN-RELATED"/>
    <property type="match status" value="1"/>
</dbReference>
<dbReference type="Proteomes" id="UP000239458">
    <property type="component" value="Unassembled WGS sequence"/>
</dbReference>
<gene>
    <name evidence="2" type="ORF">CQ006_15290</name>
</gene>
<name>A0A2S9DP09_PSECE</name>
<dbReference type="AlphaFoldDB" id="A0A2S9DP09"/>